<evidence type="ECO:0000313" key="4">
    <source>
        <dbReference type="Proteomes" id="UP001162131"/>
    </source>
</evidence>
<feature type="compositionally biased region" description="Low complexity" evidence="2">
    <location>
        <begin position="49"/>
        <end position="61"/>
    </location>
</feature>
<proteinExistence type="predicted"/>
<feature type="coiled-coil region" evidence="1">
    <location>
        <begin position="225"/>
        <end position="328"/>
    </location>
</feature>
<keyword evidence="4" id="KW-1185">Reference proteome</keyword>
<feature type="region of interest" description="Disordered" evidence="2">
    <location>
        <begin position="1"/>
        <end position="67"/>
    </location>
</feature>
<protein>
    <recommendedName>
        <fullName evidence="5">Translin-associated factor X-interacting protein 1 N-terminal domain-containing protein</fullName>
    </recommendedName>
</protein>
<dbReference type="AlphaFoldDB" id="A0AAU9KFK6"/>
<accession>A0AAU9KFK6</accession>
<evidence type="ECO:0000313" key="3">
    <source>
        <dbReference type="EMBL" id="CAG9336288.1"/>
    </source>
</evidence>
<dbReference type="EMBL" id="CAJZBQ010000064">
    <property type="protein sequence ID" value="CAG9336288.1"/>
    <property type="molecule type" value="Genomic_DNA"/>
</dbReference>
<evidence type="ECO:0008006" key="5">
    <source>
        <dbReference type="Google" id="ProtNLM"/>
    </source>
</evidence>
<keyword evidence="1" id="KW-0175">Coiled coil</keyword>
<comment type="caution">
    <text evidence="3">The sequence shown here is derived from an EMBL/GenBank/DDBJ whole genome shotgun (WGS) entry which is preliminary data.</text>
</comment>
<feature type="compositionally biased region" description="Polar residues" evidence="2">
    <location>
        <begin position="22"/>
        <end position="43"/>
    </location>
</feature>
<gene>
    <name evidence="3" type="ORF">BSTOLATCC_MIC66168</name>
</gene>
<evidence type="ECO:0000256" key="2">
    <source>
        <dbReference type="SAM" id="MobiDB-lite"/>
    </source>
</evidence>
<name>A0AAU9KFK6_9CILI</name>
<sequence length="419" mass="47456">MTSAQDSKFLSVHNLTKKDQSKVGQQQTSPYLSPISRSTTSLRPKTPLKSQKSMNQKSKNNPVFNTNEKKLNKSLTIMHRLSTSCLDSTPSAAQRRKSSLLKVEILKPKKASINKSLTIMNHSNSSYLEPTPKAPKRRVSSLLKTDALKANKNDYYLGSTFDWILQLLKEKTAKTKKRHEEINPNELILWAFNEIITRLPFLELFKVLKDSFLSISSENENTPQVLKLKQQIKSLESEISKLKSSNSLIESKLKTLSEENIKYSNQAEELNREVKNWRAVKDKGIDFSKGSVEAKLILDENEKKGEMIRELTAEVDELTLKVAKLTSTLCLVEQQGGITTKVLQEFKDQANKDMNGRRGSMAVFVPALLLSSGQIKEESKELECLKNIDMLLSDDLFMQKRISPVPALKLEEIKQVAED</sequence>
<reference evidence="3" key="1">
    <citation type="submission" date="2021-09" db="EMBL/GenBank/DDBJ databases">
        <authorList>
            <consortium name="AG Swart"/>
            <person name="Singh M."/>
            <person name="Singh A."/>
            <person name="Seah K."/>
            <person name="Emmerich C."/>
        </authorList>
    </citation>
    <scope>NUCLEOTIDE SEQUENCE</scope>
    <source>
        <strain evidence="3">ATCC30299</strain>
    </source>
</reference>
<evidence type="ECO:0000256" key="1">
    <source>
        <dbReference type="SAM" id="Coils"/>
    </source>
</evidence>
<dbReference type="Proteomes" id="UP001162131">
    <property type="component" value="Unassembled WGS sequence"/>
</dbReference>
<organism evidence="3 4">
    <name type="scientific">Blepharisma stoltei</name>
    <dbReference type="NCBI Taxonomy" id="1481888"/>
    <lineage>
        <taxon>Eukaryota</taxon>
        <taxon>Sar</taxon>
        <taxon>Alveolata</taxon>
        <taxon>Ciliophora</taxon>
        <taxon>Postciliodesmatophora</taxon>
        <taxon>Heterotrichea</taxon>
        <taxon>Heterotrichida</taxon>
        <taxon>Blepharismidae</taxon>
        <taxon>Blepharisma</taxon>
    </lineage>
</organism>